<keyword evidence="2" id="KW-1185">Reference proteome</keyword>
<sequence>MAPLCLSETGAAMEGLYASGQVCAVGISNFSSKKPWDLLKITKEPPAVNQACFPLRSPGSLVNDLNVSIYVGYKFNILAFMVPV</sequence>
<gene>
    <name evidence="1" type="ORF">SLEP1_g35394</name>
</gene>
<proteinExistence type="predicted"/>
<organism evidence="1 2">
    <name type="scientific">Rubroshorea leprosula</name>
    <dbReference type="NCBI Taxonomy" id="152421"/>
    <lineage>
        <taxon>Eukaryota</taxon>
        <taxon>Viridiplantae</taxon>
        <taxon>Streptophyta</taxon>
        <taxon>Embryophyta</taxon>
        <taxon>Tracheophyta</taxon>
        <taxon>Spermatophyta</taxon>
        <taxon>Magnoliopsida</taxon>
        <taxon>eudicotyledons</taxon>
        <taxon>Gunneridae</taxon>
        <taxon>Pentapetalae</taxon>
        <taxon>rosids</taxon>
        <taxon>malvids</taxon>
        <taxon>Malvales</taxon>
        <taxon>Dipterocarpaceae</taxon>
        <taxon>Rubroshorea</taxon>
    </lineage>
</organism>
<evidence type="ECO:0000313" key="2">
    <source>
        <dbReference type="Proteomes" id="UP001054252"/>
    </source>
</evidence>
<dbReference type="SUPFAM" id="SSF51430">
    <property type="entry name" value="NAD(P)-linked oxidoreductase"/>
    <property type="match status" value="1"/>
</dbReference>
<accession>A0AAV5KNK8</accession>
<comment type="caution">
    <text evidence="1">The sequence shown here is derived from an EMBL/GenBank/DDBJ whole genome shotgun (WGS) entry which is preliminary data.</text>
</comment>
<protein>
    <submittedName>
        <fullName evidence="1">Uncharacterized protein</fullName>
    </submittedName>
</protein>
<name>A0AAV5KNK8_9ROSI</name>
<evidence type="ECO:0000313" key="1">
    <source>
        <dbReference type="EMBL" id="GKV26033.1"/>
    </source>
</evidence>
<reference evidence="1 2" key="1">
    <citation type="journal article" date="2021" name="Commun. Biol.">
        <title>The genome of Shorea leprosula (Dipterocarpaceae) highlights the ecological relevance of drought in aseasonal tropical rainforests.</title>
        <authorList>
            <person name="Ng K.K.S."/>
            <person name="Kobayashi M.J."/>
            <person name="Fawcett J.A."/>
            <person name="Hatakeyama M."/>
            <person name="Paape T."/>
            <person name="Ng C.H."/>
            <person name="Ang C.C."/>
            <person name="Tnah L.H."/>
            <person name="Lee C.T."/>
            <person name="Nishiyama T."/>
            <person name="Sese J."/>
            <person name="O'Brien M.J."/>
            <person name="Copetti D."/>
            <person name="Mohd Noor M.I."/>
            <person name="Ong R.C."/>
            <person name="Putra M."/>
            <person name="Sireger I.Z."/>
            <person name="Indrioko S."/>
            <person name="Kosugi Y."/>
            <person name="Izuno A."/>
            <person name="Isagi Y."/>
            <person name="Lee S.L."/>
            <person name="Shimizu K.K."/>
        </authorList>
    </citation>
    <scope>NUCLEOTIDE SEQUENCE [LARGE SCALE GENOMIC DNA]</scope>
    <source>
        <strain evidence="1">214</strain>
    </source>
</reference>
<dbReference type="AlphaFoldDB" id="A0AAV5KNK8"/>
<dbReference type="InterPro" id="IPR036812">
    <property type="entry name" value="NAD(P)_OxRdtase_dom_sf"/>
</dbReference>
<dbReference type="EMBL" id="BPVZ01000071">
    <property type="protein sequence ID" value="GKV26033.1"/>
    <property type="molecule type" value="Genomic_DNA"/>
</dbReference>
<dbReference type="Gene3D" id="3.20.20.100">
    <property type="entry name" value="NADP-dependent oxidoreductase domain"/>
    <property type="match status" value="1"/>
</dbReference>
<dbReference type="Proteomes" id="UP001054252">
    <property type="component" value="Unassembled WGS sequence"/>
</dbReference>